<accession>A0AA88VV26</accession>
<comment type="caution">
    <text evidence="1">The sequence shown here is derived from an EMBL/GenBank/DDBJ whole genome shotgun (WGS) entry which is preliminary data.</text>
</comment>
<gene>
    <name evidence="1" type="ORF">RJ639_008904</name>
</gene>
<keyword evidence="2" id="KW-1185">Reference proteome</keyword>
<proteinExistence type="predicted"/>
<dbReference type="Proteomes" id="UP001188597">
    <property type="component" value="Unassembled WGS sequence"/>
</dbReference>
<evidence type="ECO:0000313" key="1">
    <source>
        <dbReference type="EMBL" id="KAK3014572.1"/>
    </source>
</evidence>
<protein>
    <submittedName>
        <fullName evidence="1">Uncharacterized protein</fullName>
    </submittedName>
</protein>
<organism evidence="1 2">
    <name type="scientific">Escallonia herrerae</name>
    <dbReference type="NCBI Taxonomy" id="1293975"/>
    <lineage>
        <taxon>Eukaryota</taxon>
        <taxon>Viridiplantae</taxon>
        <taxon>Streptophyta</taxon>
        <taxon>Embryophyta</taxon>
        <taxon>Tracheophyta</taxon>
        <taxon>Spermatophyta</taxon>
        <taxon>Magnoliopsida</taxon>
        <taxon>eudicotyledons</taxon>
        <taxon>Gunneridae</taxon>
        <taxon>Pentapetalae</taxon>
        <taxon>asterids</taxon>
        <taxon>campanulids</taxon>
        <taxon>Escalloniales</taxon>
        <taxon>Escalloniaceae</taxon>
        <taxon>Escallonia</taxon>
    </lineage>
</organism>
<dbReference type="AlphaFoldDB" id="A0AA88VV26"/>
<evidence type="ECO:0000313" key="2">
    <source>
        <dbReference type="Proteomes" id="UP001188597"/>
    </source>
</evidence>
<dbReference type="EMBL" id="JAVXUP010001209">
    <property type="protein sequence ID" value="KAK3014572.1"/>
    <property type="molecule type" value="Genomic_DNA"/>
</dbReference>
<name>A0AA88VV26_9ASTE</name>
<reference evidence="1" key="1">
    <citation type="submission" date="2022-12" db="EMBL/GenBank/DDBJ databases">
        <title>Draft genome assemblies for two species of Escallonia (Escalloniales).</title>
        <authorList>
            <person name="Chanderbali A."/>
            <person name="Dervinis C."/>
            <person name="Anghel I."/>
            <person name="Soltis D."/>
            <person name="Soltis P."/>
            <person name="Zapata F."/>
        </authorList>
    </citation>
    <scope>NUCLEOTIDE SEQUENCE</scope>
    <source>
        <strain evidence="1">UCBG64.0493</strain>
        <tissue evidence="1">Leaf</tissue>
    </source>
</reference>
<sequence>MRIVTSTSHGVHQQVPSIARVGSSAIDPRTGGYSLKWRTGCALVVAISERVRGRCRQKAGQVYDHAVEAHVVVGRHQRWALWAVDGLVERPGALTRALGLRVANPDVCELGILAPDAFDLGTRCRSMGATPARAKTINRYVGSRKYNVDGVSLITL</sequence>